<evidence type="ECO:0000313" key="2">
    <source>
        <dbReference type="EMBL" id="ANY87705.1"/>
    </source>
</evidence>
<dbReference type="EMBL" id="CP016634">
    <property type="protein sequence ID" value="ANY87705.1"/>
    <property type="molecule type" value="Genomic_DNA"/>
</dbReference>
<keyword evidence="1" id="KW-0175">Coiled coil</keyword>
<feature type="coiled-coil region" evidence="1">
    <location>
        <begin position="106"/>
        <end position="133"/>
    </location>
</feature>
<dbReference type="AlphaFoldDB" id="A0A1B2F687"/>
<organism evidence="2">
    <name type="scientific">Pseudomonas putida</name>
    <name type="common">Arthrobacter siderocapsulatus</name>
    <dbReference type="NCBI Taxonomy" id="303"/>
    <lineage>
        <taxon>Bacteria</taxon>
        <taxon>Pseudomonadati</taxon>
        <taxon>Pseudomonadota</taxon>
        <taxon>Gammaproteobacteria</taxon>
        <taxon>Pseudomonadales</taxon>
        <taxon>Pseudomonadaceae</taxon>
        <taxon>Pseudomonas</taxon>
    </lineage>
</organism>
<name>A0A1B2F687_PSEPU</name>
<accession>A0A1B2F687</accession>
<proteinExistence type="predicted"/>
<reference evidence="2" key="1">
    <citation type="submission" date="2016-07" db="EMBL/GenBank/DDBJ databases">
        <title>New class B carbapenemase carried by novel plasmid in Pseudomonas putida enviromental strain in eastern Amazonia.</title>
        <authorList>
            <person name="Souza C.O."/>
            <person name="Lima K.V."/>
            <person name="Brasiliense D.M."/>
            <person name="Perez-Chaparro P.J."/>
            <person name="Mamizuka E.M."/>
            <person name="Lima M.O."/>
            <person name="Lima L.N."/>
            <person name="McCulloch J.A."/>
        </authorList>
    </citation>
    <scope>NUCLEOTIDE SEQUENCE [LARGE SCALE GENOMIC DNA]</scope>
    <source>
        <strain evidence="2">IEC33019</strain>
    </source>
</reference>
<gene>
    <name evidence="2" type="ORF">IEC33019_2149</name>
</gene>
<evidence type="ECO:0000256" key="1">
    <source>
        <dbReference type="SAM" id="Coils"/>
    </source>
</evidence>
<dbReference type="RefSeq" id="WP_099593549.1">
    <property type="nucleotide sequence ID" value="NZ_AP022055.1"/>
</dbReference>
<protein>
    <submittedName>
        <fullName evidence="2">Uncharacterized protein</fullName>
    </submittedName>
</protein>
<sequence length="271" mass="30111">MPTENRSSNTEMVSVPREWLNSVALLQMPLDELQEQAVEFLCEPCDEPAKQHQGEPVAPVINAEQVLGAYQFASFGPANHLRGTTNWCAAFAQELNHRIGADTAEVERIGKELREVREERDDLRRRVDDFQSRSHGIKNLSVIEQLNDKLAERDALLGAIAGWTEETRAAVLEAFQDELNDSASYEWYDSAIADLMKIVEALSASAEPSAPVERDELKPCPFCGCQVTLLTGAEDIRITGAHGRSCPFLDLDVIVDGRDAWQARAALEHQP</sequence>